<name>A0A930FZU4_9RHOO</name>
<keyword evidence="2" id="KW-1133">Transmembrane helix</keyword>
<dbReference type="AlphaFoldDB" id="A0A930FZU4"/>
<gene>
    <name evidence="3" type="ORF">HXL68_10760</name>
</gene>
<proteinExistence type="predicted"/>
<evidence type="ECO:0000256" key="2">
    <source>
        <dbReference type="SAM" id="Phobius"/>
    </source>
</evidence>
<evidence type="ECO:0000313" key="4">
    <source>
        <dbReference type="Proteomes" id="UP000718593"/>
    </source>
</evidence>
<accession>A0A930FZU4</accession>
<dbReference type="SUPFAM" id="SSF53955">
    <property type="entry name" value="Lysozyme-like"/>
    <property type="match status" value="1"/>
</dbReference>
<feature type="transmembrane region" description="Helical" evidence="2">
    <location>
        <begin position="12"/>
        <end position="27"/>
    </location>
</feature>
<feature type="compositionally biased region" description="Low complexity" evidence="1">
    <location>
        <begin position="280"/>
        <end position="293"/>
    </location>
</feature>
<sequence length="293" mass="32724">MIEKLTRCRPWVMWVAAIAVVAWYWLTDPDGGSETIMRLQWLAWLCVAAGPVYLLRRAFHDEARSGEAYRRALESPTGAGLVFLGLALLTGMLFLAFASRATAAELPPGAVKYLPALAAEQATHWPDAPLRSAIAAQIEQETCPSLKSAKCWNPRTELKTSREYGFGLGQLTVTPKFDNFAEARKLHGSLRDWKFEDRFDAERQLRVVVLMDRAAFNRLPFVGDQRERLAMTFSAYNGGLGGVLQDRRLCAKVAGCDPGRWFGHVEHHSLKPERRRRAMASRSSTSTVATFAP</sequence>
<dbReference type="Gene3D" id="1.10.530.10">
    <property type="match status" value="1"/>
</dbReference>
<feature type="transmembrane region" description="Helical" evidence="2">
    <location>
        <begin position="77"/>
        <end position="98"/>
    </location>
</feature>
<keyword evidence="2" id="KW-0472">Membrane</keyword>
<evidence type="ECO:0000313" key="3">
    <source>
        <dbReference type="EMBL" id="MBF1165511.1"/>
    </source>
</evidence>
<dbReference type="Proteomes" id="UP000718593">
    <property type="component" value="Unassembled WGS sequence"/>
</dbReference>
<dbReference type="EMBL" id="JABZMI010000219">
    <property type="protein sequence ID" value="MBF1165511.1"/>
    <property type="molecule type" value="Genomic_DNA"/>
</dbReference>
<keyword evidence="2" id="KW-0812">Transmembrane</keyword>
<evidence type="ECO:0000256" key="1">
    <source>
        <dbReference type="SAM" id="MobiDB-lite"/>
    </source>
</evidence>
<feature type="region of interest" description="Disordered" evidence="1">
    <location>
        <begin position="272"/>
        <end position="293"/>
    </location>
</feature>
<organism evidence="3 4">
    <name type="scientific">Dechloromonas agitata</name>
    <dbReference type="NCBI Taxonomy" id="73030"/>
    <lineage>
        <taxon>Bacteria</taxon>
        <taxon>Pseudomonadati</taxon>
        <taxon>Pseudomonadota</taxon>
        <taxon>Betaproteobacteria</taxon>
        <taxon>Rhodocyclales</taxon>
        <taxon>Azonexaceae</taxon>
        <taxon>Dechloromonas</taxon>
    </lineage>
</organism>
<dbReference type="InterPro" id="IPR023346">
    <property type="entry name" value="Lysozyme-like_dom_sf"/>
</dbReference>
<evidence type="ECO:0008006" key="5">
    <source>
        <dbReference type="Google" id="ProtNLM"/>
    </source>
</evidence>
<protein>
    <recommendedName>
        <fullName evidence="5">Lysozyme</fullName>
    </recommendedName>
</protein>
<reference evidence="3" key="1">
    <citation type="submission" date="2020-04" db="EMBL/GenBank/DDBJ databases">
        <title>Deep metagenomics examines the oral microbiome during advanced dental caries in children, revealing novel taxa and co-occurrences with host molecules.</title>
        <authorList>
            <person name="Baker J.L."/>
            <person name="Morton J.T."/>
            <person name="Dinis M."/>
            <person name="Alvarez R."/>
            <person name="Tran N.C."/>
            <person name="Knight R."/>
            <person name="Edlund A."/>
        </authorList>
    </citation>
    <scope>NUCLEOTIDE SEQUENCE</scope>
    <source>
        <strain evidence="3">JCVI_32_bin.24</strain>
    </source>
</reference>
<feature type="transmembrane region" description="Helical" evidence="2">
    <location>
        <begin position="39"/>
        <end position="56"/>
    </location>
</feature>
<comment type="caution">
    <text evidence="3">The sequence shown here is derived from an EMBL/GenBank/DDBJ whole genome shotgun (WGS) entry which is preliminary data.</text>
</comment>